<protein>
    <submittedName>
        <fullName evidence="1">Uncharacterized protein</fullName>
    </submittedName>
</protein>
<gene>
    <name evidence="1" type="ORF">BSF38_00684</name>
</gene>
<name>A0A1U7CK35_9BACT</name>
<proteinExistence type="predicted"/>
<dbReference type="STRING" id="1387353.BSF38_00684"/>
<keyword evidence="2" id="KW-1185">Reference proteome</keyword>
<evidence type="ECO:0000313" key="2">
    <source>
        <dbReference type="Proteomes" id="UP000186309"/>
    </source>
</evidence>
<dbReference type="KEGG" id="pbor:BSF38_00684"/>
<accession>A0A1U7CK35</accession>
<organism evidence="1 2">
    <name type="scientific">Paludisphaera borealis</name>
    <dbReference type="NCBI Taxonomy" id="1387353"/>
    <lineage>
        <taxon>Bacteria</taxon>
        <taxon>Pseudomonadati</taxon>
        <taxon>Planctomycetota</taxon>
        <taxon>Planctomycetia</taxon>
        <taxon>Isosphaerales</taxon>
        <taxon>Isosphaeraceae</taxon>
        <taxon>Paludisphaera</taxon>
    </lineage>
</organism>
<dbReference type="EMBL" id="CP019082">
    <property type="protein sequence ID" value="APW59268.1"/>
    <property type="molecule type" value="Genomic_DNA"/>
</dbReference>
<reference evidence="2" key="1">
    <citation type="submission" date="2016-12" db="EMBL/GenBank/DDBJ databases">
        <title>Comparative genomics of four Isosphaeraceae planctomycetes: a common pool of plasmids and glycoside hydrolase genes.</title>
        <authorList>
            <person name="Ivanova A."/>
        </authorList>
    </citation>
    <scope>NUCLEOTIDE SEQUENCE [LARGE SCALE GENOMIC DNA]</scope>
    <source>
        <strain evidence="2">PX4</strain>
    </source>
</reference>
<evidence type="ECO:0000313" key="1">
    <source>
        <dbReference type="EMBL" id="APW59268.1"/>
    </source>
</evidence>
<dbReference type="OrthoDB" id="282364at2"/>
<dbReference type="AlphaFoldDB" id="A0A1U7CK35"/>
<dbReference type="Proteomes" id="UP000186309">
    <property type="component" value="Chromosome"/>
</dbReference>
<dbReference type="RefSeq" id="WP_076343472.1">
    <property type="nucleotide sequence ID" value="NZ_CP019082.1"/>
</dbReference>
<sequence length="427" mass="46474">MIGLPGGARGRIGLVLACLGALVVPSGCAFGPKLLEKTHGRYQEAIRTVGEEQLLRNIVHMRYNETPLNLNVSSIASQYELAGGAQAQPFFVAPNPSNSNVIFRTFTSILPNLNVSGANRPTITLLPADDGDAVRQFMTPAPPETLAFLIETSWPPSVILRLWVERLNGVPNAVTASGPQRAVISDFRRFQRATELIQELQTQEWSSLRVEEHETVVGGPLPIESSSAAAAVDAAKSGVELRAQPDGKMVLVRKGTKMVVRINPRAVDRPEVVELMELLNLEPGRPAYDVVVAPGVIPDPMRYPRPPSSEIRVMTRSASQVMYYLANGVEVPEEHLSCGLVKTQTDDAGDPIDGRELTQGLFEVHCGKGHKPPPCAFVAISYRGYWYYIDDRDHASKSTLALMLQLGRLDFGNKAAAGPFLTLPIGR</sequence>